<dbReference type="EMBL" id="CM023474">
    <property type="protein sequence ID" value="KAH7949892.1"/>
    <property type="molecule type" value="Genomic_DNA"/>
</dbReference>
<accession>A0ACB8CSC2</accession>
<reference evidence="1" key="1">
    <citation type="submission" date="2020-05" db="EMBL/GenBank/DDBJ databases">
        <title>Large-scale comparative analyses of tick genomes elucidate their genetic diversity and vector capacities.</title>
        <authorList>
            <person name="Jia N."/>
            <person name="Wang J."/>
            <person name="Shi W."/>
            <person name="Du L."/>
            <person name="Sun Y."/>
            <person name="Zhan W."/>
            <person name="Jiang J."/>
            <person name="Wang Q."/>
            <person name="Zhang B."/>
            <person name="Ji P."/>
            <person name="Sakyi L.B."/>
            <person name="Cui X."/>
            <person name="Yuan T."/>
            <person name="Jiang B."/>
            <person name="Yang W."/>
            <person name="Lam T.T.-Y."/>
            <person name="Chang Q."/>
            <person name="Ding S."/>
            <person name="Wang X."/>
            <person name="Zhu J."/>
            <person name="Ruan X."/>
            <person name="Zhao L."/>
            <person name="Wei J."/>
            <person name="Que T."/>
            <person name="Du C."/>
            <person name="Cheng J."/>
            <person name="Dai P."/>
            <person name="Han X."/>
            <person name="Huang E."/>
            <person name="Gao Y."/>
            <person name="Liu J."/>
            <person name="Shao H."/>
            <person name="Ye R."/>
            <person name="Li L."/>
            <person name="Wei W."/>
            <person name="Wang X."/>
            <person name="Wang C."/>
            <person name="Yang T."/>
            <person name="Huo Q."/>
            <person name="Li W."/>
            <person name="Guo W."/>
            <person name="Chen H."/>
            <person name="Zhou L."/>
            <person name="Ni X."/>
            <person name="Tian J."/>
            <person name="Zhou Y."/>
            <person name="Sheng Y."/>
            <person name="Liu T."/>
            <person name="Pan Y."/>
            <person name="Xia L."/>
            <person name="Li J."/>
            <person name="Zhao F."/>
            <person name="Cao W."/>
        </authorList>
    </citation>
    <scope>NUCLEOTIDE SEQUENCE</scope>
    <source>
        <strain evidence="1">Dsil-2018</strain>
    </source>
</reference>
<protein>
    <submittedName>
        <fullName evidence="1">Uncharacterized protein</fullName>
    </submittedName>
</protein>
<organism evidence="1 2">
    <name type="scientific">Dermacentor silvarum</name>
    <name type="common">Tick</name>
    <dbReference type="NCBI Taxonomy" id="543639"/>
    <lineage>
        <taxon>Eukaryota</taxon>
        <taxon>Metazoa</taxon>
        <taxon>Ecdysozoa</taxon>
        <taxon>Arthropoda</taxon>
        <taxon>Chelicerata</taxon>
        <taxon>Arachnida</taxon>
        <taxon>Acari</taxon>
        <taxon>Parasitiformes</taxon>
        <taxon>Ixodida</taxon>
        <taxon>Ixodoidea</taxon>
        <taxon>Ixodidae</taxon>
        <taxon>Rhipicephalinae</taxon>
        <taxon>Dermacentor</taxon>
    </lineage>
</organism>
<name>A0ACB8CSC2_DERSI</name>
<evidence type="ECO:0000313" key="2">
    <source>
        <dbReference type="Proteomes" id="UP000821865"/>
    </source>
</evidence>
<dbReference type="Proteomes" id="UP000821865">
    <property type="component" value="Chromosome 5"/>
</dbReference>
<comment type="caution">
    <text evidence="1">The sequence shown here is derived from an EMBL/GenBank/DDBJ whole genome shotgun (WGS) entry which is preliminary data.</text>
</comment>
<evidence type="ECO:0000313" key="1">
    <source>
        <dbReference type="EMBL" id="KAH7949892.1"/>
    </source>
</evidence>
<sequence length="290" mass="32710">MLKGPSRVTSTRVRAKSAPPDWSVDVETRLPKKKRFYKEVSIVRSGDQYEVCLDQRKLKTPMGKLLLVPNEALAVAIATEWDCQQTEIKPDEMHLTGLCNTVVDNPSKKTKEDMASDILEFLESGHTLVSYRMEEPDELVTLQKEKWDPLLRWYEERFGVKLEAKSDLMVSTLPQEVCDVAFKHLTSYSLWGLTGIQYGAESLKSLILFQAALAQHLSVEQAVMLGRLESEFQTSRWGSIEWAHDLDREQVLSRVAAAVLFVQLTSESSSIVFKSSTANQAQQSSAGVQR</sequence>
<gene>
    <name evidence="1" type="ORF">HPB49_016478</name>
</gene>
<proteinExistence type="predicted"/>
<keyword evidence="2" id="KW-1185">Reference proteome</keyword>